<reference evidence="2" key="1">
    <citation type="journal article" date="2020" name="mSystems">
        <title>Genome- and Community-Level Interaction Insights into Carbon Utilization and Element Cycling Functions of Hydrothermarchaeota in Hydrothermal Sediment.</title>
        <authorList>
            <person name="Zhou Z."/>
            <person name="Liu Y."/>
            <person name="Xu W."/>
            <person name="Pan J."/>
            <person name="Luo Z.H."/>
            <person name="Li M."/>
        </authorList>
    </citation>
    <scope>NUCLEOTIDE SEQUENCE [LARGE SCALE GENOMIC DNA]</scope>
    <source>
        <strain evidence="2">SpSt-1257</strain>
    </source>
</reference>
<accession>A0A831YDY6</accession>
<feature type="transmembrane region" description="Helical" evidence="1">
    <location>
        <begin position="12"/>
        <end position="39"/>
    </location>
</feature>
<keyword evidence="2" id="KW-0808">Transferase</keyword>
<keyword evidence="1" id="KW-1133">Transmembrane helix</keyword>
<evidence type="ECO:0000256" key="1">
    <source>
        <dbReference type="SAM" id="Phobius"/>
    </source>
</evidence>
<protein>
    <submittedName>
        <fullName evidence="2">Sensor histidine kinase</fullName>
    </submittedName>
</protein>
<feature type="non-terminal residue" evidence="2">
    <location>
        <position position="78"/>
    </location>
</feature>
<dbReference type="AlphaFoldDB" id="A0A831YDY6"/>
<dbReference type="Proteomes" id="UP000885621">
    <property type="component" value="Unassembled WGS sequence"/>
</dbReference>
<dbReference type="GO" id="GO:0016301">
    <property type="term" value="F:kinase activity"/>
    <property type="evidence" value="ECO:0007669"/>
    <property type="project" value="UniProtKB-KW"/>
</dbReference>
<keyword evidence="2" id="KW-0418">Kinase</keyword>
<organism evidence="2">
    <name type="scientific">Sulfurihydrogenibium azorense</name>
    <dbReference type="NCBI Taxonomy" id="309806"/>
    <lineage>
        <taxon>Bacteria</taxon>
        <taxon>Pseudomonadati</taxon>
        <taxon>Aquificota</taxon>
        <taxon>Aquificia</taxon>
        <taxon>Aquificales</taxon>
        <taxon>Hydrogenothermaceae</taxon>
        <taxon>Sulfurihydrogenibium</taxon>
    </lineage>
</organism>
<keyword evidence="1" id="KW-0472">Membrane</keyword>
<keyword evidence="1" id="KW-0812">Transmembrane</keyword>
<name>A0A831YDY6_9AQUI</name>
<dbReference type="EMBL" id="DSFC01000152">
    <property type="protein sequence ID" value="HEV09284.1"/>
    <property type="molecule type" value="Genomic_DNA"/>
</dbReference>
<comment type="caution">
    <text evidence="2">The sequence shown here is derived from an EMBL/GenBank/DDBJ whole genome shotgun (WGS) entry which is preliminary data.</text>
</comment>
<gene>
    <name evidence="2" type="ORF">ENO34_02660</name>
</gene>
<proteinExistence type="predicted"/>
<evidence type="ECO:0000313" key="2">
    <source>
        <dbReference type="EMBL" id="HEV09284.1"/>
    </source>
</evidence>
<sequence>MFSNLIKFFNRITIKIIILYSFTLLVSLVISFFMVYSFFEIYLENKTKDELINKAKTYKILFRQEGIHGLRNQIIKEA</sequence>